<feature type="transmembrane region" description="Helical" evidence="8">
    <location>
        <begin position="43"/>
        <end position="64"/>
    </location>
</feature>
<keyword evidence="11" id="KW-1185">Reference proteome</keyword>
<evidence type="ECO:0000256" key="1">
    <source>
        <dbReference type="ARBA" id="ARBA00004141"/>
    </source>
</evidence>
<evidence type="ECO:0000313" key="11">
    <source>
        <dbReference type="Proteomes" id="UP000646365"/>
    </source>
</evidence>
<feature type="transmembrane region" description="Helical" evidence="8">
    <location>
        <begin position="12"/>
        <end position="31"/>
    </location>
</feature>
<dbReference type="EMBL" id="BMJQ01000003">
    <property type="protein sequence ID" value="GGF10916.1"/>
    <property type="molecule type" value="Genomic_DNA"/>
</dbReference>
<organism evidence="10 11">
    <name type="scientific">Aliidongia dinghuensis</name>
    <dbReference type="NCBI Taxonomy" id="1867774"/>
    <lineage>
        <taxon>Bacteria</taxon>
        <taxon>Pseudomonadati</taxon>
        <taxon>Pseudomonadota</taxon>
        <taxon>Alphaproteobacteria</taxon>
        <taxon>Rhodospirillales</taxon>
        <taxon>Dongiaceae</taxon>
        <taxon>Aliidongia</taxon>
    </lineage>
</organism>
<evidence type="ECO:0000256" key="2">
    <source>
        <dbReference type="ARBA" id="ARBA00006464"/>
    </source>
</evidence>
<protein>
    <recommendedName>
        <fullName evidence="9">Bacterial sugar transferase domain-containing protein</fullName>
    </recommendedName>
</protein>
<evidence type="ECO:0000313" key="10">
    <source>
        <dbReference type="EMBL" id="GGF10916.1"/>
    </source>
</evidence>
<evidence type="ECO:0000256" key="4">
    <source>
        <dbReference type="ARBA" id="ARBA00022692"/>
    </source>
</evidence>
<dbReference type="NCBIfam" id="TIGR03013">
    <property type="entry name" value="EpsB_2"/>
    <property type="match status" value="1"/>
</dbReference>
<feature type="transmembrane region" description="Helical" evidence="8">
    <location>
        <begin position="84"/>
        <end position="105"/>
    </location>
</feature>
<feature type="transmembrane region" description="Helical" evidence="8">
    <location>
        <begin position="111"/>
        <end position="141"/>
    </location>
</feature>
<comment type="caution">
    <text evidence="10">The sequence shown here is derived from an EMBL/GenBank/DDBJ whole genome shotgun (WGS) entry which is preliminary data.</text>
</comment>
<dbReference type="GO" id="GO:0016020">
    <property type="term" value="C:membrane"/>
    <property type="evidence" value="ECO:0007669"/>
    <property type="project" value="UniProtKB-SubCell"/>
</dbReference>
<name>A0A8J2YSY9_9PROT</name>
<comment type="similarity">
    <text evidence="2">Belongs to the bacterial sugar transferase family.</text>
</comment>
<feature type="transmembrane region" description="Helical" evidence="8">
    <location>
        <begin position="292"/>
        <end position="318"/>
    </location>
</feature>
<keyword evidence="5 8" id="KW-1133">Transmembrane helix</keyword>
<dbReference type="InterPro" id="IPR017475">
    <property type="entry name" value="EPS_sugar_tfrase"/>
</dbReference>
<dbReference type="GO" id="GO:0089702">
    <property type="term" value="F:undecaprenyl-phosphate glucose phosphotransferase activity"/>
    <property type="evidence" value="ECO:0007669"/>
    <property type="project" value="TreeGrafter"/>
</dbReference>
<gene>
    <name evidence="10" type="ORF">GCM10011611_15670</name>
</gene>
<dbReference type="InterPro" id="IPR003362">
    <property type="entry name" value="Bact_transf"/>
</dbReference>
<feature type="domain" description="Bacterial sugar transferase" evidence="9">
    <location>
        <begin position="290"/>
        <end position="472"/>
    </location>
</feature>
<evidence type="ECO:0000259" key="9">
    <source>
        <dbReference type="Pfam" id="PF02397"/>
    </source>
</evidence>
<keyword evidence="6 8" id="KW-0472">Membrane</keyword>
<reference evidence="10" key="2">
    <citation type="submission" date="2020-09" db="EMBL/GenBank/DDBJ databases">
        <authorList>
            <person name="Sun Q."/>
            <person name="Zhou Y."/>
        </authorList>
    </citation>
    <scope>NUCLEOTIDE SEQUENCE</scope>
    <source>
        <strain evidence="10">CGMCC 1.15725</strain>
    </source>
</reference>
<dbReference type="Gene3D" id="3.40.50.720">
    <property type="entry name" value="NAD(P)-binding Rossmann-like Domain"/>
    <property type="match status" value="1"/>
</dbReference>
<dbReference type="GO" id="GO:0009242">
    <property type="term" value="P:colanic acid biosynthetic process"/>
    <property type="evidence" value="ECO:0007669"/>
    <property type="project" value="TreeGrafter"/>
</dbReference>
<evidence type="ECO:0000256" key="6">
    <source>
        <dbReference type="ARBA" id="ARBA00023136"/>
    </source>
</evidence>
<proteinExistence type="inferred from homology"/>
<keyword evidence="7" id="KW-0270">Exopolysaccharide synthesis</keyword>
<dbReference type="InterPro" id="IPR017464">
    <property type="entry name" value="Sugar_tfrase_EpsB_2"/>
</dbReference>
<sequence length="478" mass="53332">MFVNQRYIPNSSFVLALLDFAALVLAQALIFGEVYERLQLASAWQAGAFLTPYILTNILFLYAVGCFRQDTLINPIGSMSRVPVALIFTGGLLFFYLHYGLAAVYSNAAVFRSISACAIIVLTTTGISFGAASASRMLFYFMIRRHWFRRRILVIGTGQRGAYLQSLMNQATHKAVSNLMFVPQSVLGIADSISSPAETVSSTAIIAVGNKSIEELAEELGVDEIVVAVDERRGLSIKRLLACKAAGIPVTEFATFIERETGRVDLRWLELSWLVYSHGFQRRALDIAIKRVFDITLSLFILAVTCPVLLAAMLAVYIESGAPIFYRQERVTSFGRAFRLIKLRSMRQDAEKAGAQWASVNDSRVTKVGAFLRKSRIDEIPQLFNVILGDMSLVGPRPERPVFTAQLSKAISLYDLRHSVRAGLTGWAQINYPYGASVEDSRKKLEYDLYYIKNYSIIRDALILLQTLRVVIWNTGAR</sequence>
<dbReference type="PANTHER" id="PTHR30576:SF21">
    <property type="entry name" value="UDP-GLUCOSE:UNDECAPRENYL-PHOSPHATE GLUCOSE-1-PHOSPHATE TRANSFERASE"/>
    <property type="match status" value="1"/>
</dbReference>
<evidence type="ECO:0000256" key="5">
    <source>
        <dbReference type="ARBA" id="ARBA00022989"/>
    </source>
</evidence>
<accession>A0A8J2YSY9</accession>
<dbReference type="Pfam" id="PF02397">
    <property type="entry name" value="Bac_transf"/>
    <property type="match status" value="1"/>
</dbReference>
<dbReference type="PANTHER" id="PTHR30576">
    <property type="entry name" value="COLANIC BIOSYNTHESIS UDP-GLUCOSE LIPID CARRIER TRANSFERASE"/>
    <property type="match status" value="1"/>
</dbReference>
<comment type="subcellular location">
    <subcellularLocation>
        <location evidence="1">Membrane</location>
        <topology evidence="1">Multi-pass membrane protein</topology>
    </subcellularLocation>
</comment>
<keyword evidence="4 8" id="KW-0812">Transmembrane</keyword>
<dbReference type="AlphaFoldDB" id="A0A8J2YSY9"/>
<dbReference type="Proteomes" id="UP000646365">
    <property type="component" value="Unassembled WGS sequence"/>
</dbReference>
<evidence type="ECO:0000256" key="8">
    <source>
        <dbReference type="SAM" id="Phobius"/>
    </source>
</evidence>
<reference evidence="10" key="1">
    <citation type="journal article" date="2014" name="Int. J. Syst. Evol. Microbiol.">
        <title>Complete genome sequence of Corynebacterium casei LMG S-19264T (=DSM 44701T), isolated from a smear-ripened cheese.</title>
        <authorList>
            <consortium name="US DOE Joint Genome Institute (JGI-PGF)"/>
            <person name="Walter F."/>
            <person name="Albersmeier A."/>
            <person name="Kalinowski J."/>
            <person name="Ruckert C."/>
        </authorList>
    </citation>
    <scope>NUCLEOTIDE SEQUENCE</scope>
    <source>
        <strain evidence="10">CGMCC 1.15725</strain>
    </source>
</reference>
<evidence type="ECO:0000256" key="3">
    <source>
        <dbReference type="ARBA" id="ARBA00022679"/>
    </source>
</evidence>
<evidence type="ECO:0000256" key="7">
    <source>
        <dbReference type="ARBA" id="ARBA00023169"/>
    </source>
</evidence>
<dbReference type="NCBIfam" id="TIGR03025">
    <property type="entry name" value="EPS_sugtrans"/>
    <property type="match status" value="1"/>
</dbReference>
<dbReference type="GO" id="GO:0000271">
    <property type="term" value="P:polysaccharide biosynthetic process"/>
    <property type="evidence" value="ECO:0007669"/>
    <property type="project" value="UniProtKB-KW"/>
</dbReference>
<keyword evidence="3" id="KW-0808">Transferase</keyword>